<dbReference type="AlphaFoldDB" id="A0A2R6PGH5"/>
<feature type="compositionally biased region" description="Basic and acidic residues" evidence="1">
    <location>
        <begin position="55"/>
        <end position="92"/>
    </location>
</feature>
<sequence>MEKDKADADKSRVARTQNLIPPPSETEEDQDQESEGEDEDEVGQEATPAPSRGRGQGDTRKSQPSKVRETEKSDTEIDDGEIQRDSVMHSAEEDADEVDDLLG</sequence>
<keyword evidence="3" id="KW-1185">Reference proteome</keyword>
<feature type="compositionally biased region" description="Acidic residues" evidence="1">
    <location>
        <begin position="93"/>
        <end position="103"/>
    </location>
</feature>
<reference evidence="2 3" key="1">
    <citation type="submission" date="2018-02" db="EMBL/GenBank/DDBJ databases">
        <title>Genome sequence of the basidiomycete white-rot fungus Phlebia centrifuga.</title>
        <authorList>
            <person name="Granchi Z."/>
            <person name="Peng M."/>
            <person name="de Vries R.P."/>
            <person name="Hilden K."/>
            <person name="Makela M.R."/>
            <person name="Grigoriev I."/>
            <person name="Riley R."/>
        </authorList>
    </citation>
    <scope>NUCLEOTIDE SEQUENCE [LARGE SCALE GENOMIC DNA]</scope>
    <source>
        <strain evidence="2 3">FBCC195</strain>
    </source>
</reference>
<feature type="compositionally biased region" description="Acidic residues" evidence="1">
    <location>
        <begin position="25"/>
        <end position="43"/>
    </location>
</feature>
<protein>
    <submittedName>
        <fullName evidence="2">Uncharacterized protein</fullName>
    </submittedName>
</protein>
<dbReference type="Proteomes" id="UP000186601">
    <property type="component" value="Unassembled WGS sequence"/>
</dbReference>
<evidence type="ECO:0000256" key="1">
    <source>
        <dbReference type="SAM" id="MobiDB-lite"/>
    </source>
</evidence>
<organism evidence="2 3">
    <name type="scientific">Hermanssonia centrifuga</name>
    <dbReference type="NCBI Taxonomy" id="98765"/>
    <lineage>
        <taxon>Eukaryota</taxon>
        <taxon>Fungi</taxon>
        <taxon>Dikarya</taxon>
        <taxon>Basidiomycota</taxon>
        <taxon>Agaricomycotina</taxon>
        <taxon>Agaricomycetes</taxon>
        <taxon>Polyporales</taxon>
        <taxon>Meruliaceae</taxon>
        <taxon>Hermanssonia</taxon>
    </lineage>
</organism>
<gene>
    <name evidence="2" type="ORF">PHLCEN_2v4804</name>
</gene>
<dbReference type="EMBL" id="MLYV02000489">
    <property type="protein sequence ID" value="PSR90835.1"/>
    <property type="molecule type" value="Genomic_DNA"/>
</dbReference>
<name>A0A2R6PGH5_9APHY</name>
<feature type="compositionally biased region" description="Basic and acidic residues" evidence="1">
    <location>
        <begin position="1"/>
        <end position="12"/>
    </location>
</feature>
<evidence type="ECO:0000313" key="2">
    <source>
        <dbReference type="EMBL" id="PSR90835.1"/>
    </source>
</evidence>
<feature type="region of interest" description="Disordered" evidence="1">
    <location>
        <begin position="1"/>
        <end position="103"/>
    </location>
</feature>
<accession>A0A2R6PGH5</accession>
<evidence type="ECO:0000313" key="3">
    <source>
        <dbReference type="Proteomes" id="UP000186601"/>
    </source>
</evidence>
<proteinExistence type="predicted"/>
<comment type="caution">
    <text evidence="2">The sequence shown here is derived from an EMBL/GenBank/DDBJ whole genome shotgun (WGS) entry which is preliminary data.</text>
</comment>